<dbReference type="PROSITE" id="PS50113">
    <property type="entry name" value="PAC"/>
    <property type="match status" value="1"/>
</dbReference>
<feature type="transmembrane region" description="Helical" evidence="7">
    <location>
        <begin position="25"/>
        <end position="47"/>
    </location>
</feature>
<dbReference type="InterPro" id="IPR005467">
    <property type="entry name" value="His_kinase_dom"/>
</dbReference>
<dbReference type="Gene3D" id="3.30.565.10">
    <property type="entry name" value="Histidine kinase-like ATPase, C-terminal domain"/>
    <property type="match status" value="1"/>
</dbReference>
<dbReference type="Gene3D" id="3.30.450.20">
    <property type="entry name" value="PAS domain"/>
    <property type="match status" value="4"/>
</dbReference>
<dbReference type="InterPro" id="IPR000700">
    <property type="entry name" value="PAS-assoc_C"/>
</dbReference>
<name>A0ABQ3G2S3_9BURK</name>
<dbReference type="Pfam" id="PF02518">
    <property type="entry name" value="HATPase_c"/>
    <property type="match status" value="1"/>
</dbReference>
<dbReference type="SUPFAM" id="SSF55785">
    <property type="entry name" value="PYP-like sensor domain (PAS domain)"/>
    <property type="match status" value="2"/>
</dbReference>
<evidence type="ECO:0000256" key="3">
    <source>
        <dbReference type="ARBA" id="ARBA00022553"/>
    </source>
</evidence>
<accession>A0ABQ3G2S3</accession>
<organism evidence="11 12">
    <name type="scientific">Pseudorhodoferax aquiterrae</name>
    <dbReference type="NCBI Taxonomy" id="747304"/>
    <lineage>
        <taxon>Bacteria</taxon>
        <taxon>Pseudomonadati</taxon>
        <taxon>Pseudomonadota</taxon>
        <taxon>Betaproteobacteria</taxon>
        <taxon>Burkholderiales</taxon>
        <taxon>Comamonadaceae</taxon>
    </lineage>
</organism>
<dbReference type="InterPro" id="IPR004358">
    <property type="entry name" value="Sig_transdc_His_kin-like_C"/>
</dbReference>
<dbReference type="SMART" id="SM00388">
    <property type="entry name" value="HisKA"/>
    <property type="match status" value="1"/>
</dbReference>
<dbReference type="InterPro" id="IPR000014">
    <property type="entry name" value="PAS"/>
</dbReference>
<feature type="domain" description="PAC" evidence="10">
    <location>
        <begin position="552"/>
        <end position="604"/>
    </location>
</feature>
<keyword evidence="7" id="KW-1133">Transmembrane helix</keyword>
<dbReference type="NCBIfam" id="TIGR00229">
    <property type="entry name" value="sensory_box"/>
    <property type="match status" value="2"/>
</dbReference>
<dbReference type="EC" id="2.7.13.3" evidence="2"/>
<keyword evidence="7" id="KW-0472">Membrane</keyword>
<evidence type="ECO:0000259" key="10">
    <source>
        <dbReference type="PROSITE" id="PS50113"/>
    </source>
</evidence>
<dbReference type="Pfam" id="PF00512">
    <property type="entry name" value="HisKA"/>
    <property type="match status" value="1"/>
</dbReference>
<feature type="transmembrane region" description="Helical" evidence="7">
    <location>
        <begin position="312"/>
        <end position="334"/>
    </location>
</feature>
<dbReference type="InterPro" id="IPR050736">
    <property type="entry name" value="Sensor_HK_Regulatory"/>
</dbReference>
<sequence length="848" mass="91139">MLPSGAPPESGETTARPSAWTESRIVLLLGLALTALVAAAALWVGFLEYRNHVENARSEQALMARVLEDHATLTVDTAAVSLSALADRLASRHLPPGPELTALLREAQAGFPFLRGFAVLDANGVVVASTVATDTIGVVVDRTRVGAWPAPGRERLGSFVPGRGIADLAQPAGLPSRAPAGVGFIPMFRTVQIGSDASGLLVAMLNPDAFSNYQTLTLDDTRATGLLTSYAGEVLAATVGASVNPGEQVGAHELFRRRLATTEHDTYEGDGIGNSAAQIVAYRVSRQWPLVVLVQHPVATMKAAWWRSMQSTIWVAGAAVLLLGAMTAVACFGLRARERTRKLLNQAQAEVARREQEHSTTLRSVQELIFRTDPQGILTFVNARWTAIAETSPSDAIGMELSALAIPAQRKQMQALFEPASGAGIRNAQITVQAHGGSERRIVDVAVVPLVHRERIIGFAGSAVDVTERVTSQRKLQTQLAITELILQTSPLPLSVRDLRGRYLSTNQAWEQFTGLSRTQVHGHSAIPGPAQEALSFHSQNDDELILRGGRIRYETNMPHADGSRRDVVIEKVLMPGDGGKPAGILSVLMDVSEFRAAERATRAARDVAEEASRAKSEFIANISHELRTPLQSILGFSELGLMRGRDQPKLRPMFEDILSSGKRMLALVNDLLDVAKLESSVGTFTLERTDLRPLIREVVQELAPQIAAKGLQLEDALAATPLVGKVDPLRFQQVIRNVLANAIRFSPAQGIIAISGECPDGQEIVLRIRDQGPGIPDQETERIFAAFVQSTTTKDGSGGTGLGLAICRKILEIHGGRISAQNRQTGGAEFVIVLPAKNFAETIPGLL</sequence>
<keyword evidence="7" id="KW-0812">Transmembrane</keyword>
<evidence type="ECO:0000259" key="9">
    <source>
        <dbReference type="PROSITE" id="PS50112"/>
    </source>
</evidence>
<dbReference type="PANTHER" id="PTHR43711">
    <property type="entry name" value="TWO-COMPONENT HISTIDINE KINASE"/>
    <property type="match status" value="1"/>
</dbReference>
<keyword evidence="3" id="KW-0597">Phosphoprotein</keyword>
<dbReference type="SMART" id="SM00091">
    <property type="entry name" value="PAS"/>
    <property type="match status" value="2"/>
</dbReference>
<dbReference type="CDD" id="cd00075">
    <property type="entry name" value="HATPase"/>
    <property type="match status" value="1"/>
</dbReference>
<evidence type="ECO:0000256" key="2">
    <source>
        <dbReference type="ARBA" id="ARBA00012438"/>
    </source>
</evidence>
<dbReference type="InterPro" id="IPR003661">
    <property type="entry name" value="HisK_dim/P_dom"/>
</dbReference>
<dbReference type="CDD" id="cd00130">
    <property type="entry name" value="PAS"/>
    <property type="match status" value="2"/>
</dbReference>
<evidence type="ECO:0000256" key="4">
    <source>
        <dbReference type="ARBA" id="ARBA00022679"/>
    </source>
</evidence>
<dbReference type="SUPFAM" id="SSF55874">
    <property type="entry name" value="ATPase domain of HSP90 chaperone/DNA topoisomerase II/histidine kinase"/>
    <property type="match status" value="1"/>
</dbReference>
<evidence type="ECO:0000259" key="8">
    <source>
        <dbReference type="PROSITE" id="PS50109"/>
    </source>
</evidence>
<keyword evidence="4" id="KW-0808">Transferase</keyword>
<evidence type="ECO:0000256" key="5">
    <source>
        <dbReference type="ARBA" id="ARBA00022777"/>
    </source>
</evidence>
<dbReference type="InterPro" id="IPR003594">
    <property type="entry name" value="HATPase_dom"/>
</dbReference>
<evidence type="ECO:0000256" key="7">
    <source>
        <dbReference type="SAM" id="Phobius"/>
    </source>
</evidence>
<evidence type="ECO:0000313" key="11">
    <source>
        <dbReference type="EMBL" id="GHC84558.1"/>
    </source>
</evidence>
<keyword evidence="12" id="KW-1185">Reference proteome</keyword>
<dbReference type="PANTHER" id="PTHR43711:SF1">
    <property type="entry name" value="HISTIDINE KINASE 1"/>
    <property type="match status" value="1"/>
</dbReference>
<dbReference type="RefSeq" id="WP_189687663.1">
    <property type="nucleotide sequence ID" value="NZ_BMYK01000007.1"/>
</dbReference>
<dbReference type="Proteomes" id="UP000626210">
    <property type="component" value="Unassembled WGS sequence"/>
</dbReference>
<dbReference type="InterPro" id="IPR001610">
    <property type="entry name" value="PAC"/>
</dbReference>
<dbReference type="CDD" id="cd00082">
    <property type="entry name" value="HisKA"/>
    <property type="match status" value="1"/>
</dbReference>
<dbReference type="InterPro" id="IPR013656">
    <property type="entry name" value="PAS_4"/>
</dbReference>
<dbReference type="PRINTS" id="PR00344">
    <property type="entry name" value="BCTRLSENSOR"/>
</dbReference>
<dbReference type="SMART" id="SM00387">
    <property type="entry name" value="HATPase_c"/>
    <property type="match status" value="1"/>
</dbReference>
<feature type="domain" description="PAS" evidence="9">
    <location>
        <begin position="479"/>
        <end position="527"/>
    </location>
</feature>
<evidence type="ECO:0000256" key="6">
    <source>
        <dbReference type="ARBA" id="ARBA00023012"/>
    </source>
</evidence>
<dbReference type="Gene3D" id="1.10.287.130">
    <property type="match status" value="1"/>
</dbReference>
<proteinExistence type="predicted"/>
<keyword evidence="5" id="KW-0418">Kinase</keyword>
<dbReference type="Pfam" id="PF08448">
    <property type="entry name" value="PAS_4"/>
    <property type="match status" value="1"/>
</dbReference>
<dbReference type="InterPro" id="IPR036097">
    <property type="entry name" value="HisK_dim/P_sf"/>
</dbReference>
<keyword evidence="6" id="KW-0902">Two-component regulatory system</keyword>
<evidence type="ECO:0000313" key="12">
    <source>
        <dbReference type="Proteomes" id="UP000626210"/>
    </source>
</evidence>
<dbReference type="SUPFAM" id="SSF47384">
    <property type="entry name" value="Homodimeric domain of signal transducing histidine kinase"/>
    <property type="match status" value="1"/>
</dbReference>
<dbReference type="PROSITE" id="PS50109">
    <property type="entry name" value="HIS_KIN"/>
    <property type="match status" value="1"/>
</dbReference>
<dbReference type="InterPro" id="IPR036890">
    <property type="entry name" value="HATPase_C_sf"/>
</dbReference>
<feature type="domain" description="Histidine kinase" evidence="8">
    <location>
        <begin position="622"/>
        <end position="839"/>
    </location>
</feature>
<evidence type="ECO:0000256" key="1">
    <source>
        <dbReference type="ARBA" id="ARBA00000085"/>
    </source>
</evidence>
<reference evidence="12" key="1">
    <citation type="journal article" date="2019" name="Int. J. Syst. Evol. Microbiol.">
        <title>The Global Catalogue of Microorganisms (GCM) 10K type strain sequencing project: providing services to taxonomists for standard genome sequencing and annotation.</title>
        <authorList>
            <consortium name="The Broad Institute Genomics Platform"/>
            <consortium name="The Broad Institute Genome Sequencing Center for Infectious Disease"/>
            <person name="Wu L."/>
            <person name="Ma J."/>
        </authorList>
    </citation>
    <scope>NUCLEOTIDE SEQUENCE [LARGE SCALE GENOMIC DNA]</scope>
    <source>
        <strain evidence="12">KCTC 23314</strain>
    </source>
</reference>
<comment type="catalytic activity">
    <reaction evidence="1">
        <text>ATP + protein L-histidine = ADP + protein N-phospho-L-histidine.</text>
        <dbReference type="EC" id="2.7.13.3"/>
    </reaction>
</comment>
<dbReference type="EMBL" id="BMYK01000007">
    <property type="protein sequence ID" value="GHC84558.1"/>
    <property type="molecule type" value="Genomic_DNA"/>
</dbReference>
<feature type="domain" description="PAS" evidence="9">
    <location>
        <begin position="354"/>
        <end position="424"/>
    </location>
</feature>
<gene>
    <name evidence="11" type="ORF">GCM10007320_29120</name>
</gene>
<protein>
    <recommendedName>
        <fullName evidence="2">histidine kinase</fullName>
        <ecNumber evidence="2">2.7.13.3</ecNumber>
    </recommendedName>
</protein>
<dbReference type="Pfam" id="PF13426">
    <property type="entry name" value="PAS_9"/>
    <property type="match status" value="1"/>
</dbReference>
<dbReference type="SMART" id="SM00086">
    <property type="entry name" value="PAC"/>
    <property type="match status" value="2"/>
</dbReference>
<comment type="caution">
    <text evidence="11">The sequence shown here is derived from an EMBL/GenBank/DDBJ whole genome shotgun (WGS) entry which is preliminary data.</text>
</comment>
<dbReference type="PROSITE" id="PS50112">
    <property type="entry name" value="PAS"/>
    <property type="match status" value="2"/>
</dbReference>
<dbReference type="InterPro" id="IPR035965">
    <property type="entry name" value="PAS-like_dom_sf"/>
</dbReference>